<dbReference type="PANTHER" id="PTHR48070">
    <property type="entry name" value="ESTERASE OVCA2"/>
    <property type="match status" value="1"/>
</dbReference>
<dbReference type="SUPFAM" id="SSF53474">
    <property type="entry name" value="alpha/beta-Hydrolases"/>
    <property type="match status" value="1"/>
</dbReference>
<sequence>MAKKVLMLHGYAQSGTIFSSKTGGFRKTLGKLGYELFYPCAPNKITGADMRDVDDLATRFNTQAGTDEIFGWWLKDPNDQYKVPPNTVDFLRNYIIENGPFEGVIGFSQGAGYAGYLCTDVRNLLGLTEEQQPNFKFFISFSGFRMAPEWFQEQYNNHPITVPTLHVEGELDTVVESSRVMALYNACSADTRMLLKHPGGHFVPNGKGFVTKVTNWLQMLGEENAVLDAGTDFLQSPSTKSGPAKPELDDDLLAMIDGMGKV</sequence>
<keyword evidence="1" id="KW-0378">Hydrolase</keyword>
<dbReference type="GO" id="GO:0016787">
    <property type="term" value="F:hydrolase activity"/>
    <property type="evidence" value="ECO:0007669"/>
    <property type="project" value="UniProtKB-KW"/>
</dbReference>
<dbReference type="InterPro" id="IPR029058">
    <property type="entry name" value="AB_hydrolase_fold"/>
</dbReference>
<evidence type="ECO:0000313" key="4">
    <source>
        <dbReference type="Proteomes" id="UP000191144"/>
    </source>
</evidence>
<evidence type="ECO:0000256" key="1">
    <source>
        <dbReference type="ARBA" id="ARBA00022801"/>
    </source>
</evidence>
<proteinExistence type="predicted"/>
<dbReference type="EMBL" id="LT598479">
    <property type="protein sequence ID" value="SCU83268.1"/>
    <property type="molecule type" value="Genomic_DNA"/>
</dbReference>
<dbReference type="PANTHER" id="PTHR48070:SF6">
    <property type="entry name" value="ESTERASE OVCA2"/>
    <property type="match status" value="1"/>
</dbReference>
<organism evidence="3 4">
    <name type="scientific">Lachancea meyersii CBS 8951</name>
    <dbReference type="NCBI Taxonomy" id="1266667"/>
    <lineage>
        <taxon>Eukaryota</taxon>
        <taxon>Fungi</taxon>
        <taxon>Dikarya</taxon>
        <taxon>Ascomycota</taxon>
        <taxon>Saccharomycotina</taxon>
        <taxon>Saccharomycetes</taxon>
        <taxon>Saccharomycetales</taxon>
        <taxon>Saccharomycetaceae</taxon>
        <taxon>Lachancea</taxon>
    </lineage>
</organism>
<name>A0A1G4J173_9SACH</name>
<evidence type="ECO:0000313" key="3">
    <source>
        <dbReference type="EMBL" id="SCU83268.1"/>
    </source>
</evidence>
<dbReference type="AlphaFoldDB" id="A0A1G4J173"/>
<dbReference type="GO" id="GO:0005634">
    <property type="term" value="C:nucleus"/>
    <property type="evidence" value="ECO:0007669"/>
    <property type="project" value="TreeGrafter"/>
</dbReference>
<dbReference type="Pfam" id="PF03959">
    <property type="entry name" value="FSH1"/>
    <property type="match status" value="1"/>
</dbReference>
<dbReference type="OrthoDB" id="2094269at2759"/>
<dbReference type="Gene3D" id="3.40.50.1820">
    <property type="entry name" value="alpha/beta hydrolase"/>
    <property type="match status" value="1"/>
</dbReference>
<protein>
    <submittedName>
        <fullName evidence="3">LAME_0C04544g1_1</fullName>
    </submittedName>
</protein>
<reference evidence="4" key="1">
    <citation type="submission" date="2016-03" db="EMBL/GenBank/DDBJ databases">
        <authorList>
            <person name="Devillers Hugo."/>
        </authorList>
    </citation>
    <scope>NUCLEOTIDE SEQUENCE [LARGE SCALE GENOMIC DNA]</scope>
</reference>
<gene>
    <name evidence="3" type="ORF">LAME_0C04544G</name>
</gene>
<keyword evidence="4" id="KW-1185">Reference proteome</keyword>
<dbReference type="GO" id="GO:0005737">
    <property type="term" value="C:cytoplasm"/>
    <property type="evidence" value="ECO:0007669"/>
    <property type="project" value="TreeGrafter"/>
</dbReference>
<feature type="domain" description="Serine hydrolase" evidence="2">
    <location>
        <begin position="3"/>
        <end position="212"/>
    </location>
</feature>
<dbReference type="InterPro" id="IPR005645">
    <property type="entry name" value="FSH-like_dom"/>
</dbReference>
<evidence type="ECO:0000259" key="2">
    <source>
        <dbReference type="Pfam" id="PF03959"/>
    </source>
</evidence>
<accession>A0A1G4J173</accession>
<dbReference type="Proteomes" id="UP000191144">
    <property type="component" value="Chromosome C"/>
</dbReference>
<dbReference type="InterPro" id="IPR050593">
    <property type="entry name" value="LovG"/>
</dbReference>